<proteinExistence type="predicted"/>
<organism evidence="2 3">
    <name type="scientific">Hibiscus syriacus</name>
    <name type="common">Rose of Sharon</name>
    <dbReference type="NCBI Taxonomy" id="106335"/>
    <lineage>
        <taxon>Eukaryota</taxon>
        <taxon>Viridiplantae</taxon>
        <taxon>Streptophyta</taxon>
        <taxon>Embryophyta</taxon>
        <taxon>Tracheophyta</taxon>
        <taxon>Spermatophyta</taxon>
        <taxon>Magnoliopsida</taxon>
        <taxon>eudicotyledons</taxon>
        <taxon>Gunneridae</taxon>
        <taxon>Pentapetalae</taxon>
        <taxon>rosids</taxon>
        <taxon>malvids</taxon>
        <taxon>Malvales</taxon>
        <taxon>Malvaceae</taxon>
        <taxon>Malvoideae</taxon>
        <taxon>Hibiscus</taxon>
    </lineage>
</organism>
<dbReference type="AlphaFoldDB" id="A0A6A3AR50"/>
<comment type="caution">
    <text evidence="2">The sequence shown here is derived from an EMBL/GenBank/DDBJ whole genome shotgun (WGS) entry which is preliminary data.</text>
</comment>
<dbReference type="PANTHER" id="PTHR35490:SF2">
    <property type="entry name" value="BACTERIOPHAGE N4 ADSORPTION B PROTEIN"/>
    <property type="match status" value="1"/>
</dbReference>
<evidence type="ECO:0000256" key="1">
    <source>
        <dbReference type="SAM" id="SignalP"/>
    </source>
</evidence>
<protein>
    <submittedName>
        <fullName evidence="2">Uncharacterized protein</fullName>
    </submittedName>
</protein>
<sequence>MLLRRQFTIFFLSFSLHHQSQAKSFSEASVSSLEKILEEDEINGKAKLDESKPVDELKDGLVAFSISEPNEEEHENGAPHICPMNIESENGVHGSYIQEVHTNGFHDGEVRSSQINNGLLMDAVLKVGLLNLDICSDCEDFFDPNESMSVTSNNEAGDDTGAESAARIAAAGVEFFDAWDACLDFLFLPELSRGNAPQTIHRDIEAELQEIRLSLLTEIEKGKQTEEALNKMQSKWRRIGQELGDVGLSLHVDLLNATTSVCCTICIIICGKRHHKGRDGDEDGSSNQIEEL</sequence>
<gene>
    <name evidence="2" type="ORF">F3Y22_tig00110387pilonHSYRG00870</name>
</gene>
<feature type="chain" id="PRO_5025558222" evidence="1">
    <location>
        <begin position="23"/>
        <end position="292"/>
    </location>
</feature>
<feature type="signal peptide" evidence="1">
    <location>
        <begin position="1"/>
        <end position="22"/>
    </location>
</feature>
<dbReference type="PANTHER" id="PTHR35490">
    <property type="entry name" value="BACTERIOPHAGE N4 ADSORPTION B PROTEIN"/>
    <property type="match status" value="1"/>
</dbReference>
<evidence type="ECO:0000313" key="2">
    <source>
        <dbReference type="EMBL" id="KAE8707104.1"/>
    </source>
</evidence>
<keyword evidence="3" id="KW-1185">Reference proteome</keyword>
<name>A0A6A3AR50_HIBSY</name>
<accession>A0A6A3AR50</accession>
<dbReference type="Proteomes" id="UP000436088">
    <property type="component" value="Unassembled WGS sequence"/>
</dbReference>
<reference evidence="2" key="1">
    <citation type="submission" date="2019-09" db="EMBL/GenBank/DDBJ databases">
        <title>Draft genome information of white flower Hibiscus syriacus.</title>
        <authorList>
            <person name="Kim Y.-M."/>
        </authorList>
    </citation>
    <scope>NUCLEOTIDE SEQUENCE [LARGE SCALE GENOMIC DNA]</scope>
    <source>
        <strain evidence="2">YM2019G1</strain>
    </source>
</reference>
<dbReference type="OrthoDB" id="1923043at2759"/>
<dbReference type="EMBL" id="VEPZ02000966">
    <property type="protein sequence ID" value="KAE8707104.1"/>
    <property type="molecule type" value="Genomic_DNA"/>
</dbReference>
<evidence type="ECO:0000313" key="3">
    <source>
        <dbReference type="Proteomes" id="UP000436088"/>
    </source>
</evidence>
<keyword evidence="1" id="KW-0732">Signal</keyword>